<dbReference type="Proteomes" id="UP000673975">
    <property type="component" value="Unassembled WGS sequence"/>
</dbReference>
<name>A0A8J7RI94_9BACT</name>
<evidence type="ECO:0000313" key="7">
    <source>
        <dbReference type="Proteomes" id="UP000673975"/>
    </source>
</evidence>
<dbReference type="Gene3D" id="2.40.160.20">
    <property type="match status" value="1"/>
</dbReference>
<organism evidence="6 7">
    <name type="scientific">Natronogracilivirga saccharolytica</name>
    <dbReference type="NCBI Taxonomy" id="2812953"/>
    <lineage>
        <taxon>Bacteria</taxon>
        <taxon>Pseudomonadati</taxon>
        <taxon>Balneolota</taxon>
        <taxon>Balneolia</taxon>
        <taxon>Balneolales</taxon>
        <taxon>Cyclonatronaceae</taxon>
        <taxon>Natronogracilivirga</taxon>
    </lineage>
</organism>
<sequence>MKIRFTHILFSVVLVILVTSCSGTMRPMHTEPVEHGVLSRSNEALRSLPEPEEKIVAAVYRFRDQTGQYKPSDRVASWSTAVTQGATSILIKAMEDSGWFTAIERESISNLLNERQIIQNIRQQHSGGQVSPLPPLLFAGVMLEGGIIGYDTNIITGGAGARYLGIGGSSKYRKDQVTIYLRAVSTQSGRILKTVHTTKSILSQQLESGVFKFVDTNKLLEAETGYTYNEPPVMAVTEAIDEAVKKLVLEGIEEGLWGAKDDDEVMAYREQFDYEKKVQRQLERDYFGFTNRPDYRGGWSLITSASMGSIIGNYNNPEVNPGFSMMIERGLTPHFSLQARGERTRISAQDAYSSPVNAADLSLNMYVLPDYRLTPFFSGGVGSFAFDRKFDGQDDRFFPYVAAEGGLDFRFNRNFGVRVSSSYRYLMLDGLDGVSMGKYNDQHWGVNVGFVINPAY</sequence>
<evidence type="ECO:0000256" key="3">
    <source>
        <dbReference type="ARBA" id="ARBA00023136"/>
    </source>
</evidence>
<dbReference type="InterPro" id="IPR005534">
    <property type="entry name" value="Curli_assmbl/transp-comp_CsgG"/>
</dbReference>
<gene>
    <name evidence="6" type="ORF">NATSA_03580</name>
</gene>
<keyword evidence="1" id="KW-1003">Cell membrane</keyword>
<dbReference type="EMBL" id="JAFIDN010000002">
    <property type="protein sequence ID" value="MBP3191737.1"/>
    <property type="molecule type" value="Genomic_DNA"/>
</dbReference>
<dbReference type="Pfam" id="PF03783">
    <property type="entry name" value="CsgG"/>
    <property type="match status" value="1"/>
</dbReference>
<dbReference type="PROSITE" id="PS51257">
    <property type="entry name" value="PROKAR_LIPOPROTEIN"/>
    <property type="match status" value="1"/>
</dbReference>
<keyword evidence="3" id="KW-0472">Membrane</keyword>
<evidence type="ECO:0000256" key="2">
    <source>
        <dbReference type="ARBA" id="ARBA00022729"/>
    </source>
</evidence>
<evidence type="ECO:0000256" key="5">
    <source>
        <dbReference type="ARBA" id="ARBA00023288"/>
    </source>
</evidence>
<evidence type="ECO:0000313" key="6">
    <source>
        <dbReference type="EMBL" id="MBP3191737.1"/>
    </source>
</evidence>
<protein>
    <submittedName>
        <fullName evidence="6">CsgG/HfaB family protein</fullName>
    </submittedName>
</protein>
<dbReference type="PANTHER" id="PTHR41164">
    <property type="entry name" value="CURLI PRODUCTION ASSEMBLY/TRANSPORT COMPONENT CSGG"/>
    <property type="match status" value="1"/>
</dbReference>
<dbReference type="PANTHER" id="PTHR41164:SF1">
    <property type="entry name" value="CURLI PRODUCTION ASSEMBLY_TRANSPORT COMPONENT CSGG"/>
    <property type="match status" value="1"/>
</dbReference>
<comment type="caution">
    <text evidence="6">The sequence shown here is derived from an EMBL/GenBank/DDBJ whole genome shotgun (WGS) entry which is preliminary data.</text>
</comment>
<keyword evidence="5" id="KW-0449">Lipoprotein</keyword>
<dbReference type="InterPro" id="IPR011250">
    <property type="entry name" value="OMP/PagP_B-barrel"/>
</dbReference>
<dbReference type="GO" id="GO:0030288">
    <property type="term" value="C:outer membrane-bounded periplasmic space"/>
    <property type="evidence" value="ECO:0007669"/>
    <property type="project" value="InterPro"/>
</dbReference>
<dbReference type="AlphaFoldDB" id="A0A8J7RI94"/>
<proteinExistence type="predicted"/>
<keyword evidence="4" id="KW-0564">Palmitate</keyword>
<evidence type="ECO:0000256" key="4">
    <source>
        <dbReference type="ARBA" id="ARBA00023139"/>
    </source>
</evidence>
<keyword evidence="2" id="KW-0732">Signal</keyword>
<dbReference type="SUPFAM" id="SSF56925">
    <property type="entry name" value="OMPA-like"/>
    <property type="match status" value="1"/>
</dbReference>
<dbReference type="Gene3D" id="3.40.50.10610">
    <property type="entry name" value="ABC-type transport auxiliary lipoprotein component"/>
    <property type="match status" value="1"/>
</dbReference>
<accession>A0A8J7RI94</accession>
<keyword evidence="7" id="KW-1185">Reference proteome</keyword>
<reference evidence="6" key="1">
    <citation type="submission" date="2021-02" db="EMBL/GenBank/DDBJ databases">
        <title>Natronogracilivirga saccharolytica gen. nov. sp. nov. a new anaerobic, haloalkiliphilic carbohydrate-fermenting bacterium from soda lake and proposing of Cyclonatronumiaceae fam. nov. in the phylum Balneolaeota.</title>
        <authorList>
            <person name="Zhilina T.N."/>
            <person name="Sorokin D.Y."/>
            <person name="Zavarzina D.G."/>
            <person name="Toshchakov S.V."/>
            <person name="Kublanov I.V."/>
        </authorList>
    </citation>
    <scope>NUCLEOTIDE SEQUENCE</scope>
    <source>
        <strain evidence="6">Z-1702</strain>
    </source>
</reference>
<evidence type="ECO:0000256" key="1">
    <source>
        <dbReference type="ARBA" id="ARBA00022475"/>
    </source>
</evidence>
<dbReference type="RefSeq" id="WP_210510468.1">
    <property type="nucleotide sequence ID" value="NZ_JAFIDN010000002.1"/>
</dbReference>